<feature type="transmembrane region" description="Helical" evidence="5">
    <location>
        <begin position="270"/>
        <end position="295"/>
    </location>
</feature>
<accession>A0A3B1E031</accession>
<evidence type="ECO:0000256" key="5">
    <source>
        <dbReference type="SAM" id="Phobius"/>
    </source>
</evidence>
<evidence type="ECO:0000313" key="7">
    <source>
        <dbReference type="EMBL" id="VAX42108.1"/>
    </source>
</evidence>
<dbReference type="EMBL" id="UOGK01000643">
    <property type="protein sequence ID" value="VAX42108.1"/>
    <property type="molecule type" value="Genomic_DNA"/>
</dbReference>
<dbReference type="GO" id="GO:0016020">
    <property type="term" value="C:membrane"/>
    <property type="evidence" value="ECO:0007669"/>
    <property type="project" value="UniProtKB-SubCell"/>
</dbReference>
<evidence type="ECO:0000256" key="3">
    <source>
        <dbReference type="ARBA" id="ARBA00022989"/>
    </source>
</evidence>
<protein>
    <recommendedName>
        <fullName evidence="6">Yip1 domain-containing protein</fullName>
    </recommendedName>
</protein>
<feature type="transmembrane region" description="Helical" evidence="5">
    <location>
        <begin position="238"/>
        <end position="258"/>
    </location>
</feature>
<evidence type="ECO:0000259" key="6">
    <source>
        <dbReference type="Pfam" id="PF04893"/>
    </source>
</evidence>
<gene>
    <name evidence="7" type="ORF">MNBD_PLANCTO03-101</name>
</gene>
<evidence type="ECO:0000256" key="2">
    <source>
        <dbReference type="ARBA" id="ARBA00022692"/>
    </source>
</evidence>
<keyword evidence="4 5" id="KW-0472">Membrane</keyword>
<keyword evidence="2 5" id="KW-0812">Transmembrane</keyword>
<evidence type="ECO:0000256" key="1">
    <source>
        <dbReference type="ARBA" id="ARBA00004141"/>
    </source>
</evidence>
<dbReference type="InterPro" id="IPR006977">
    <property type="entry name" value="Yip1_dom"/>
</dbReference>
<feature type="transmembrane region" description="Helical" evidence="5">
    <location>
        <begin position="180"/>
        <end position="200"/>
    </location>
</feature>
<keyword evidence="3 5" id="KW-1133">Transmembrane helix</keyword>
<name>A0A3B1E031_9ZZZZ</name>
<organism evidence="7">
    <name type="scientific">hydrothermal vent metagenome</name>
    <dbReference type="NCBI Taxonomy" id="652676"/>
    <lineage>
        <taxon>unclassified sequences</taxon>
        <taxon>metagenomes</taxon>
        <taxon>ecological metagenomes</taxon>
    </lineage>
</organism>
<reference evidence="7" key="1">
    <citation type="submission" date="2018-06" db="EMBL/GenBank/DDBJ databases">
        <authorList>
            <person name="Zhirakovskaya E."/>
        </authorList>
    </citation>
    <scope>NUCLEOTIDE SEQUENCE</scope>
</reference>
<evidence type="ECO:0000256" key="4">
    <source>
        <dbReference type="ARBA" id="ARBA00023136"/>
    </source>
</evidence>
<comment type="subcellular location">
    <subcellularLocation>
        <location evidence="1">Membrane</location>
        <topology evidence="1">Multi-pass membrane protein</topology>
    </subcellularLocation>
</comment>
<proteinExistence type="predicted"/>
<dbReference type="Pfam" id="PF04893">
    <property type="entry name" value="Yip1"/>
    <property type="match status" value="1"/>
</dbReference>
<feature type="transmembrane region" description="Helical" evidence="5">
    <location>
        <begin position="134"/>
        <end position="159"/>
    </location>
</feature>
<feature type="domain" description="Yip1" evidence="6">
    <location>
        <begin position="147"/>
        <end position="285"/>
    </location>
</feature>
<feature type="non-terminal residue" evidence="7">
    <location>
        <position position="511"/>
    </location>
</feature>
<dbReference type="AlphaFoldDB" id="A0A3B1E031"/>
<sequence>MNCKHCDYPLWNLRSRQCPECGVSFRPSEFRFAKNAVRYACPHCSQDYYGTGTNGHLEPRSFPCVSCGDRIDMDEMVLLPTEGVSERQTHADINPWLDTSRRFSSRWFGTLYRGACTPSWLLRSTPVESGPAKAWGFAVLSFVLVGLVMLSPIFLFLLVTTLTGNGGVGGGGMTGFFSSFLMFGLVTALVSVVGLGLWVLTTHALLKLSGPTEGGLGRTAQAICYTCAPQMCVFVPCFGVYLGWIGTIWWVVVAGIALAAAQKVSGLRAVIAIAVLPLICGVLVVGGGVLAYLSIARTMATLGQTFNPESVSVFQQPLRDAAEAGAWPAHAGELLLDGSVMIYDFTSPFSLTLPVDCVIDTTSLEVWESLPPEAQQGMVARAVAAMPPETVAHRLGDFVFTYHGIDPADPPPDLWLVVEAWDPAATGQSQWGQTEVHVLTTQGVVESFDPAMIGVELHTQNVLRASHGLEPLPDPFSVRLFGQPAIPVLPEAPMLPATPVLPEAPMPPEDP</sequence>